<organism evidence="1 2">
    <name type="scientific">Vaccinium darrowii</name>
    <dbReference type="NCBI Taxonomy" id="229202"/>
    <lineage>
        <taxon>Eukaryota</taxon>
        <taxon>Viridiplantae</taxon>
        <taxon>Streptophyta</taxon>
        <taxon>Embryophyta</taxon>
        <taxon>Tracheophyta</taxon>
        <taxon>Spermatophyta</taxon>
        <taxon>Magnoliopsida</taxon>
        <taxon>eudicotyledons</taxon>
        <taxon>Gunneridae</taxon>
        <taxon>Pentapetalae</taxon>
        <taxon>asterids</taxon>
        <taxon>Ericales</taxon>
        <taxon>Ericaceae</taxon>
        <taxon>Vaccinioideae</taxon>
        <taxon>Vaccinieae</taxon>
        <taxon>Vaccinium</taxon>
    </lineage>
</organism>
<name>A0ACB7WX10_9ERIC</name>
<keyword evidence="2" id="KW-1185">Reference proteome</keyword>
<sequence length="1266" mass="138921">MDPQGNNLFETASQPDTGTNDAYTFLEFNTQGEDGEEFDYPEFQELSQPIRSPAVWPTPSDSVSDDNRGAASDHQSDASPVSAKGRGGGGGGGSNQAVEALAAGMSGLNFEENVGDDDSYSEYGKKDISEHACRYCGVANPACVVRCNVPSCRKWFCNSRGNTSGSHIVNHLVRAKHKEVCLHKDSPLGETILECYNCGCRNVFLLGFISAKTESVVVLLCREPCLSVNALKDMNWDLSQWCPLIDDRCFLQWLVKVPSEQEQLRARQISAQQINKVEELWKTNPDATLEDLEKPGVDDEPQPVAVKYEDAYQYQNVFAPLIKLEADYDKMMKESQSKDNLTVRWDIGLNKKRIAYFVFPKEDNELRLVPGDELRLRYSGDAVHPAWQSVGHVIKLTAQEEVALELRASQGFPVDVNHGFSVDFVWKSTSFDRMQGAMKTFAVDETSVSGYIYHHLLGHEVEVQMVRNTLPRRFGAPGLPDLNASQIFAVKSVLQKPVSLIQGPPGTGKTVTSAAIVYHMAKQGQGQVLVCAPSNVAVDQLAEKISATGLKVVRLSAKSREAVSSPVEHLTLHYQVRHLDTSEKSELHKLQQLKDEQGELSSSDEKKYKALKRATEREISQSADVICCTCVGAGDPRLTNFRFRQVLIDESTQSTEPECLIPLVLGAKQVVLVGDHCQLGPVIMCKKAARAGLAQSLFERLVLLGVKPIRLQVQYRMHPALSEFPSNSFYEGTLQNGVTINERQSPGIDFPWPVPNRPMFFYVQMGQEEISASGTSYLNRTEASNVEKIVTTFLRSGVVPSQIGVITPYEGQRAYIVNYMSRNGALRQQLYKEIEVASVDSFQGREKDYIILSCVRSNEHQGIGFLNDPRRLNVALTRARYGIVILGNPKVLSKQQLWNGLLTHYKEHECLVEGPLNNLKQSMVQFQKPKKIYNDRRLFFGGGPGIVPDAFGSVASSSPNSDRRNGRPRGSYMPSGPPNGTHKPGLYPAGYPMPRVPLPAYHGATLSQPYAIPTRGAVHGPVGAVPHGPQPGNRGFGAGRGSSGTPIGGHLSHQQSSRQPIGSLGPTFNFPPLENPNSQPSVGGPLSQPGYVSNMTVQGSSQTFQDGFSMGGMSQDFLGDDFKSQGSHVPYNVADFSTQASQSGYAVDYVTQGAHAGFPGSFLNQNSQAGYSRFGSGTDFLSQDYMAHGSQGLFTQVGFSDPLQDDVSQSHFGVANANALHSQGLMNPLYSQPFAHYNTQPMNLQSTPQQQQQSQQGHTSQNQKLH</sequence>
<protein>
    <submittedName>
        <fullName evidence="1">Uncharacterized protein</fullName>
    </submittedName>
</protein>
<dbReference type="Proteomes" id="UP000828048">
    <property type="component" value="Chromosome 2"/>
</dbReference>
<dbReference type="EMBL" id="CM037152">
    <property type="protein sequence ID" value="KAH7832924.1"/>
    <property type="molecule type" value="Genomic_DNA"/>
</dbReference>
<evidence type="ECO:0000313" key="2">
    <source>
        <dbReference type="Proteomes" id="UP000828048"/>
    </source>
</evidence>
<accession>A0ACB7WX10</accession>
<gene>
    <name evidence="1" type="ORF">Vadar_001368</name>
</gene>
<evidence type="ECO:0000313" key="1">
    <source>
        <dbReference type="EMBL" id="KAH7832924.1"/>
    </source>
</evidence>
<comment type="caution">
    <text evidence="1">The sequence shown here is derived from an EMBL/GenBank/DDBJ whole genome shotgun (WGS) entry which is preliminary data.</text>
</comment>
<reference evidence="1 2" key="1">
    <citation type="journal article" date="2021" name="Hortic Res">
        <title>High-quality reference genome and annotation aids understanding of berry development for evergreen blueberry (Vaccinium darrowii).</title>
        <authorList>
            <person name="Yu J."/>
            <person name="Hulse-Kemp A.M."/>
            <person name="Babiker E."/>
            <person name="Staton M."/>
        </authorList>
    </citation>
    <scope>NUCLEOTIDE SEQUENCE [LARGE SCALE GENOMIC DNA]</scope>
    <source>
        <strain evidence="2">cv. NJ 8807/NJ 8810</strain>
        <tissue evidence="1">Young leaf</tissue>
    </source>
</reference>
<proteinExistence type="predicted"/>